<dbReference type="EMBL" id="CAFAAB010000011">
    <property type="protein sequence ID" value="CAB4775964.1"/>
    <property type="molecule type" value="Genomic_DNA"/>
</dbReference>
<dbReference type="Pfam" id="PF03435">
    <property type="entry name" value="Sacchrp_dh_NADP"/>
    <property type="match status" value="1"/>
</dbReference>
<gene>
    <name evidence="3" type="ORF">UFOPK2958_00195</name>
</gene>
<evidence type="ECO:0000259" key="2">
    <source>
        <dbReference type="Pfam" id="PF03435"/>
    </source>
</evidence>
<proteinExistence type="predicted"/>
<dbReference type="InterPro" id="IPR036291">
    <property type="entry name" value="NAD(P)-bd_dom_sf"/>
</dbReference>
<name>A0A6J6VWT9_9ZZZZ</name>
<dbReference type="InterPro" id="IPR051276">
    <property type="entry name" value="Saccharopine_DH-like_oxidrdct"/>
</dbReference>
<dbReference type="PANTHER" id="PTHR12286">
    <property type="entry name" value="SACCHAROPINE DEHYDROGENASE-LIKE OXIDOREDUCTASE"/>
    <property type="match status" value="1"/>
</dbReference>
<dbReference type="InterPro" id="IPR005097">
    <property type="entry name" value="Sacchrp_dh_NADP-bd"/>
</dbReference>
<reference evidence="3" key="1">
    <citation type="submission" date="2020-05" db="EMBL/GenBank/DDBJ databases">
        <authorList>
            <person name="Chiriac C."/>
            <person name="Salcher M."/>
            <person name="Ghai R."/>
            <person name="Kavagutti S V."/>
        </authorList>
    </citation>
    <scope>NUCLEOTIDE SEQUENCE</scope>
</reference>
<dbReference type="Gene3D" id="3.40.50.720">
    <property type="entry name" value="NAD(P)-binding Rossmann-like Domain"/>
    <property type="match status" value="1"/>
</dbReference>
<dbReference type="AlphaFoldDB" id="A0A6J6VWT9"/>
<evidence type="ECO:0000256" key="1">
    <source>
        <dbReference type="SAM" id="MobiDB-lite"/>
    </source>
</evidence>
<organism evidence="3">
    <name type="scientific">freshwater metagenome</name>
    <dbReference type="NCBI Taxonomy" id="449393"/>
    <lineage>
        <taxon>unclassified sequences</taxon>
        <taxon>metagenomes</taxon>
        <taxon>ecological metagenomes</taxon>
    </lineage>
</organism>
<feature type="region of interest" description="Disordered" evidence="1">
    <location>
        <begin position="206"/>
        <end position="227"/>
    </location>
</feature>
<feature type="domain" description="Saccharopine dehydrogenase NADP binding" evidence="2">
    <location>
        <begin position="9"/>
        <end position="130"/>
    </location>
</feature>
<evidence type="ECO:0000313" key="3">
    <source>
        <dbReference type="EMBL" id="CAB4775964.1"/>
    </source>
</evidence>
<dbReference type="SUPFAM" id="SSF51735">
    <property type="entry name" value="NAD(P)-binding Rossmann-fold domains"/>
    <property type="match status" value="1"/>
</dbReference>
<dbReference type="GO" id="GO:0005886">
    <property type="term" value="C:plasma membrane"/>
    <property type="evidence" value="ECO:0007669"/>
    <property type="project" value="TreeGrafter"/>
</dbReference>
<dbReference type="GO" id="GO:0009247">
    <property type="term" value="P:glycolipid biosynthetic process"/>
    <property type="evidence" value="ECO:0007669"/>
    <property type="project" value="TreeGrafter"/>
</dbReference>
<protein>
    <submittedName>
        <fullName evidence="3">Unannotated protein</fullName>
    </submittedName>
</protein>
<accession>A0A6J6VWT9</accession>
<sequence>MTTSRSSDITLLGATGFTGGLAAKYLAANAPADAKLALAGRSRAKLEAVAASLGRDVAIIVVDNTDDASVKAMAEATRVVMTTVGPYILHGEPVVRACAEAGTDYVDLTGEPEFVDLMYVKYNPTAEKSGARLIHACGFDSIPHDLGAQFTVEQLPEGVPLAVRGYVTANGTFSGGTAASALEAMSRMSESKKAHTARVAAEPVPADRKARVIASKPGKSRDTGRWSLPMPTVAPEIVLNSAHRIDRFGPDFSYSHNLDAKNFIGTASMVVGIGFIAGLAQVGPVRRWMSNRVPPGTGPSEEKRAASWFKVRFFGEGGGVKVVTEVAGGDPGYGETAKMISESALCLAFDDLPTTSGQQTTASAMGSALRARLEAKGITFTVIPA</sequence>
<dbReference type="PANTHER" id="PTHR12286:SF5">
    <property type="entry name" value="SACCHAROPINE DEHYDROGENASE-LIKE OXIDOREDUCTASE"/>
    <property type="match status" value="1"/>
</dbReference>